<comment type="caution">
    <text evidence="2">The sequence shown here is derived from an EMBL/GenBank/DDBJ whole genome shotgun (WGS) entry which is preliminary data.</text>
</comment>
<evidence type="ECO:0000313" key="3">
    <source>
        <dbReference type="Proteomes" id="UP001286313"/>
    </source>
</evidence>
<dbReference type="Proteomes" id="UP001286313">
    <property type="component" value="Unassembled WGS sequence"/>
</dbReference>
<proteinExistence type="predicted"/>
<dbReference type="EMBL" id="JAWQEG010007155">
    <property type="protein sequence ID" value="KAK3852979.1"/>
    <property type="molecule type" value="Genomic_DNA"/>
</dbReference>
<accession>A0AAE1BPK8</accession>
<keyword evidence="3" id="KW-1185">Reference proteome</keyword>
<dbReference type="AlphaFoldDB" id="A0AAE1BPK8"/>
<name>A0AAE1BPK8_PETCI</name>
<sequence length="118" mass="13145">MKCEVDRSIDEEGGGVVWWLELVFWCDTWVAINECGEEEEKTAPLRPPPPMTERTESDSAHHCRQGAAAGDCQTVAAASEKEQILPSLRETLSQRTQGCVSPAGRRATVCARRVQRWC</sequence>
<evidence type="ECO:0000256" key="1">
    <source>
        <dbReference type="SAM" id="MobiDB-lite"/>
    </source>
</evidence>
<reference evidence="2" key="1">
    <citation type="submission" date="2023-10" db="EMBL/GenBank/DDBJ databases">
        <title>Genome assemblies of two species of porcelain crab, Petrolisthes cinctipes and Petrolisthes manimaculis (Anomura: Porcellanidae).</title>
        <authorList>
            <person name="Angst P."/>
        </authorList>
    </citation>
    <scope>NUCLEOTIDE SEQUENCE</scope>
    <source>
        <strain evidence="2">PB745_01</strain>
        <tissue evidence="2">Gill</tissue>
    </source>
</reference>
<protein>
    <submittedName>
        <fullName evidence="2">Uncharacterized protein</fullName>
    </submittedName>
</protein>
<feature type="region of interest" description="Disordered" evidence="1">
    <location>
        <begin position="37"/>
        <end position="68"/>
    </location>
</feature>
<organism evidence="2 3">
    <name type="scientific">Petrolisthes cinctipes</name>
    <name type="common">Flat porcelain crab</name>
    <dbReference type="NCBI Taxonomy" id="88211"/>
    <lineage>
        <taxon>Eukaryota</taxon>
        <taxon>Metazoa</taxon>
        <taxon>Ecdysozoa</taxon>
        <taxon>Arthropoda</taxon>
        <taxon>Crustacea</taxon>
        <taxon>Multicrustacea</taxon>
        <taxon>Malacostraca</taxon>
        <taxon>Eumalacostraca</taxon>
        <taxon>Eucarida</taxon>
        <taxon>Decapoda</taxon>
        <taxon>Pleocyemata</taxon>
        <taxon>Anomura</taxon>
        <taxon>Galatheoidea</taxon>
        <taxon>Porcellanidae</taxon>
        <taxon>Petrolisthes</taxon>
    </lineage>
</organism>
<gene>
    <name evidence="2" type="ORF">Pcinc_040454</name>
</gene>
<evidence type="ECO:0000313" key="2">
    <source>
        <dbReference type="EMBL" id="KAK3852979.1"/>
    </source>
</evidence>